<dbReference type="FunCoup" id="A0A2J7PUS5">
    <property type="interactions" value="8"/>
</dbReference>
<dbReference type="GO" id="GO:0036435">
    <property type="term" value="F:K48-linked polyubiquitin modification-dependent protein binding"/>
    <property type="evidence" value="ECO:0007669"/>
    <property type="project" value="TreeGrafter"/>
</dbReference>
<dbReference type="InParanoid" id="A0A2J7PUS5"/>
<feature type="region of interest" description="Disordered" evidence="10">
    <location>
        <begin position="910"/>
        <end position="939"/>
    </location>
</feature>
<feature type="domain" description="RING-type" evidence="11">
    <location>
        <begin position="2040"/>
        <end position="2089"/>
    </location>
</feature>
<keyword evidence="7" id="KW-0862">Zinc</keyword>
<feature type="region of interest" description="Disordered" evidence="10">
    <location>
        <begin position="1"/>
        <end position="26"/>
    </location>
</feature>
<feature type="compositionally biased region" description="Polar residues" evidence="10">
    <location>
        <begin position="714"/>
        <end position="745"/>
    </location>
</feature>
<dbReference type="Pfam" id="PF18091">
    <property type="entry name" value="E3_UbLigase_RBR"/>
    <property type="match status" value="1"/>
</dbReference>
<dbReference type="Gene3D" id="1.10.8.10">
    <property type="entry name" value="DNA helicase RuvA subunit, C-terminal domain"/>
    <property type="match status" value="1"/>
</dbReference>
<evidence type="ECO:0000313" key="14">
    <source>
        <dbReference type="Proteomes" id="UP000235965"/>
    </source>
</evidence>
<dbReference type="PROSITE" id="PS01358">
    <property type="entry name" value="ZF_RANBP2_1"/>
    <property type="match status" value="1"/>
</dbReference>
<dbReference type="InterPro" id="IPR013083">
    <property type="entry name" value="Znf_RING/FYVE/PHD"/>
</dbReference>
<feature type="region of interest" description="Disordered" evidence="10">
    <location>
        <begin position="1873"/>
        <end position="1902"/>
    </location>
</feature>
<dbReference type="GO" id="GO:0097039">
    <property type="term" value="P:protein linear polyubiquitination"/>
    <property type="evidence" value="ECO:0007669"/>
    <property type="project" value="TreeGrafter"/>
</dbReference>
<feature type="compositionally biased region" description="Polar residues" evidence="10">
    <location>
        <begin position="556"/>
        <end position="573"/>
    </location>
</feature>
<feature type="compositionally biased region" description="Polar residues" evidence="10">
    <location>
        <begin position="857"/>
        <end position="868"/>
    </location>
</feature>
<dbReference type="PANTHER" id="PTHR16004">
    <property type="entry name" value="RING FINGER PROTEIN 31-RELATED"/>
    <property type="match status" value="1"/>
</dbReference>
<dbReference type="SMART" id="SM00647">
    <property type="entry name" value="IBR"/>
    <property type="match status" value="2"/>
</dbReference>
<dbReference type="PROSITE" id="PS51873">
    <property type="entry name" value="TRIAD"/>
    <property type="match status" value="1"/>
</dbReference>
<accession>A0A2J7PUS5</accession>
<dbReference type="CDD" id="cd20351">
    <property type="entry name" value="Rcat_RBR_HOIP"/>
    <property type="match status" value="1"/>
</dbReference>
<feature type="compositionally biased region" description="Polar residues" evidence="10">
    <location>
        <begin position="1889"/>
        <end position="1902"/>
    </location>
</feature>
<dbReference type="GO" id="GO:0061630">
    <property type="term" value="F:ubiquitin protein ligase activity"/>
    <property type="evidence" value="ECO:0007669"/>
    <property type="project" value="TreeGrafter"/>
</dbReference>
<feature type="compositionally biased region" description="Polar residues" evidence="10">
    <location>
        <begin position="1826"/>
        <end position="1835"/>
    </location>
</feature>
<dbReference type="Proteomes" id="UP000235965">
    <property type="component" value="Unassembled WGS sequence"/>
</dbReference>
<keyword evidence="3" id="KW-0479">Metal-binding</keyword>
<dbReference type="CDD" id="cd16631">
    <property type="entry name" value="mRING-HC-C4C4_RBR_HOIP"/>
    <property type="match status" value="1"/>
</dbReference>
<dbReference type="SMART" id="SM00547">
    <property type="entry name" value="ZnF_RBZ"/>
    <property type="match status" value="1"/>
</dbReference>
<dbReference type="InterPro" id="IPR026254">
    <property type="entry name" value="RNF31-like"/>
</dbReference>
<evidence type="ECO:0000256" key="2">
    <source>
        <dbReference type="ARBA" id="ARBA00022679"/>
    </source>
</evidence>
<dbReference type="InterPro" id="IPR047543">
    <property type="entry name" value="Bbox1_RNF31-like"/>
</dbReference>
<dbReference type="Gene3D" id="6.10.140.1100">
    <property type="match status" value="1"/>
</dbReference>
<dbReference type="InterPro" id="IPR047541">
    <property type="entry name" value="RNF31_RBR_mRING-HC-like"/>
</dbReference>
<evidence type="ECO:0000259" key="12">
    <source>
        <dbReference type="PROSITE" id="PS51873"/>
    </source>
</evidence>
<feature type="region of interest" description="Disordered" evidence="10">
    <location>
        <begin position="505"/>
        <end position="626"/>
    </location>
</feature>
<comment type="caution">
    <text evidence="13">The sequence shown here is derived from an EMBL/GenBank/DDBJ whole genome shotgun (WGS) entry which is preliminary data.</text>
</comment>
<feature type="region of interest" description="Disordered" evidence="10">
    <location>
        <begin position="281"/>
        <end position="318"/>
    </location>
</feature>
<feature type="compositionally biased region" description="Polar residues" evidence="10">
    <location>
        <begin position="369"/>
        <end position="382"/>
    </location>
</feature>
<feature type="region of interest" description="Disordered" evidence="10">
    <location>
        <begin position="685"/>
        <end position="783"/>
    </location>
</feature>
<feature type="compositionally biased region" description="Basic and acidic residues" evidence="10">
    <location>
        <begin position="974"/>
        <end position="984"/>
    </location>
</feature>
<evidence type="ECO:0000256" key="7">
    <source>
        <dbReference type="ARBA" id="ARBA00022833"/>
    </source>
</evidence>
<feature type="region of interest" description="Disordered" evidence="10">
    <location>
        <begin position="952"/>
        <end position="985"/>
    </location>
</feature>
<feature type="compositionally biased region" description="Polar residues" evidence="10">
    <location>
        <begin position="534"/>
        <end position="546"/>
    </location>
</feature>
<dbReference type="Pfam" id="PF16678">
    <property type="entry name" value="UBA_HOIP"/>
    <property type="match status" value="1"/>
</dbReference>
<feature type="compositionally biased region" description="Polar residues" evidence="10">
    <location>
        <begin position="1546"/>
        <end position="1560"/>
    </location>
</feature>
<feature type="compositionally biased region" description="Polar residues" evidence="10">
    <location>
        <begin position="294"/>
        <end position="308"/>
    </location>
</feature>
<dbReference type="GO" id="GO:0071797">
    <property type="term" value="C:LUBAC complex"/>
    <property type="evidence" value="ECO:0007669"/>
    <property type="project" value="InterPro"/>
</dbReference>
<dbReference type="InterPro" id="IPR047542">
    <property type="entry name" value="Rcat_RBR_RNF31-like"/>
</dbReference>
<feature type="compositionally biased region" description="Basic and acidic residues" evidence="10">
    <location>
        <begin position="1126"/>
        <end position="1153"/>
    </location>
</feature>
<sequence length="2409" mass="269056">MMNSTGHERWRPMAISSPSTRLRSARAMPHWVHAREPNENIAPPPLPTSEPPPLDPDYEVIEFPGQAYTNAPLVTKPAAAGDGKRDGRHCDLCGCSTPTVRCDKCAQQIFCLSCDDMYHRHPKRQSHVRKALETSRFQTFRPPLPPKNEHMPAPVPPPRKNKRPGSSNSRVGTPSPDQGPTLPKKDFSIKDKMGSLKRMMGGRPLPPPPNKFQTMRDDFDHMVPSPPTLSSAPPEQTHQPKPQMADRIGTLQQRYRQHQAAMRGTTPNIPLTVVEMNNKLSENERENETKQQRARSNNMANNSLTNLPDQHLPPSRDSGYPDWEAEQWGLRNRSGSVSGSSGIDISSRMRYNSNDISGLATLSRRRTSEFQSPPSTPAQRSNGFFGRGLTQSSSVTDLQGIANYPPQPQQSFHTMQQAQSMAHLNCPSCHHGMVWISNNPWEFGGPPGRTPSNLSLNIPASGYTGGDGSGFVPVWGAGVNNMGTWHGPPPGMYPTSPPGGYPLGMSASQTSINAPNSNMLPRNMGQNNRRHSSPAHSTKSTQQQQCRRAVSPAHSVKSTQMHRVTSPAPNNHQQYHRAESPATSIKSRKSQTSRLNDYQTQKNVATVPQHKSHEPSESSGDEYFSNVQNDEQVVDDDLEKGTDEETQLPPPKPVIPTHQWECEHCTYVNRAGTRVCAICCKTPTGLPQKPSTDSHQQQQQQQQHRRRLRRNNLDTSRITNSLNTQTRSQKNTINGSSFRRGSVKSTKSRSDADYNDTGTSRQWRHSEFMVKREPQPTSDDYSDIPYDEGYVVAQFNKQLRITRKSDKTVDAEEDSYDGVQLRSSDVDSTNSKRKGEILEGAKTSEMAQTKSRHNELSDSVSETKSVPSAPSDIFTTTTSSDSHSQFSVATPPPLPIVNDQELSATNKTVKEIPKHQRSRAATPAEKTTVSTGVGPSPPREILILESKPVQTSVMPTATQSVTDTQTTKSSTEIQKTESSIEKNSETSNKFKVMTSTGTSPPPQSISTQTYEAPLKAMSMSGQSDAATLPGHRHEQEEMHKPAQRLKRAMSLHMSTQTADDTWGSTPHYLFRSQSRQSLMSDAQSLPLSPSRDTSPVRFGGRFPDDDMLTFREHNNLGSYFGGPSNDLRRDDFQEGKHHSSMDHKRISDSTRSHVDIHHNDQWENRRTSFPAESPGYNNYLRPERAGRRHSIGSRAGSQPPESQLGMNRQDFFALEDLVQRQRTEAMKTQGLELVRLLREAEQHSFTPEDLQVAMNHCGDKNPIDWLKENWRNMIDTVVTLATNYGHERKENNIGTISVPEARDALRLHRGNVWAAVTECVEQRQKKYADLLSRGNFTREDIVTVLTANHGNTEAAYLELSKTQLKPFLMRIWGPPNGTENESGNINAENTGVNTNEIPNAVANKHPEDEDDNISVTDFVDAHSDTESDEAIIDNKKAVSDKSESVLPDEPSSLATAVEISSSASLKGSNVHIGTVNLGQCETQVCDKDPVKDEDQQIPAEFSSVDEGVISKDQAFQMLLNVLTGNYSGIPHAKAFKDSIMAAFNQNKAHQASSTPQQEPSEASGEIGSITNSQSVYEKDYLFEIPPDKKMAAESTSFQEDTTEIDKVLHESHAHQEISKPFPEHNITVESKHNEPDSTVKQWSLKLESARIVDNDSIPVNESSDITANPMKTESLPIQTSVERVSDKDDQYHNPIVEPLQHEHIQKESLQNIVQSAPSFQEHCADEDDDYEEYVTNDEMEEEDYEEEDEEENEEIKLILENMNAVSESPKFSKDHENILSLHDKKTENMLVLKAAHEILTDNIVASLPSKQAEIENSFTLMSVKSADVSTPSPQRMGTEDPSHSSRSMTNDITPSTNAESFHTVSCAFTSMDAKAPVPPKRKSAKVNRNPPSVSTHTTSNNNEAIIQNGTTAQTQSSSSQLEVLHSTNSDNHLYASIKENSITANEYLQPTAFHSVNNESFKKPDEVTSPIADVSSTVTDQFQFERQVRRFLAEGLVKTYEQAELAVKLMDLKFEQDEALNAAQECSTLNAALSFLQQECELCTGKYPMKQMVSMLKCIHCCCKDCAKNYFTIQITDRNINDAVCPFCKEPEMQDDDEALEYFSNLDILLKSFLDPPIHELFQRKLRDRTLMQDPNFKWCVKCCSGFIANPRQKRLVCPDCRSVTCASCRRPWEKQHEGITCEKFAEWKEANDPEIQAAGLAKHLAEHGIDCPKCKFRYSLARGGCIHFTCSQCKHEFCCGCGKTFTMGAKCTVGPNCAKLGLHAHHPRNCIFYLRDKEPAQLQELLKEHNIAFDTELPTNLKTQEQNGETLKCLVQVQKETPAGMIDTVCNGDTAEGQAGLCRRHYVEYLSKLIWKHSLDTLSILSTGDLETLVRRASMRLPPRPYGTLDLIYRDHLLKVVQERIPLD</sequence>
<feature type="domain" description="RING-type" evidence="12">
    <location>
        <begin position="2036"/>
        <end position="2275"/>
    </location>
</feature>
<dbReference type="InterPro" id="IPR002867">
    <property type="entry name" value="IBR_dom"/>
</dbReference>
<evidence type="ECO:0000256" key="8">
    <source>
        <dbReference type="PROSITE-ProRule" id="PRU00175"/>
    </source>
</evidence>
<feature type="region of interest" description="Disordered" evidence="10">
    <location>
        <begin position="638"/>
        <end position="657"/>
    </location>
</feature>
<evidence type="ECO:0000256" key="6">
    <source>
        <dbReference type="ARBA" id="ARBA00022786"/>
    </source>
</evidence>
<dbReference type="CDD" id="cd20337">
    <property type="entry name" value="BRcat_RBR_HOIP"/>
    <property type="match status" value="1"/>
</dbReference>
<feature type="compositionally biased region" description="Polar residues" evidence="10">
    <location>
        <begin position="228"/>
        <end position="240"/>
    </location>
</feature>
<organism evidence="13 14">
    <name type="scientific">Cryptotermes secundus</name>
    <dbReference type="NCBI Taxonomy" id="105785"/>
    <lineage>
        <taxon>Eukaryota</taxon>
        <taxon>Metazoa</taxon>
        <taxon>Ecdysozoa</taxon>
        <taxon>Arthropoda</taxon>
        <taxon>Hexapoda</taxon>
        <taxon>Insecta</taxon>
        <taxon>Pterygota</taxon>
        <taxon>Neoptera</taxon>
        <taxon>Polyneoptera</taxon>
        <taxon>Dictyoptera</taxon>
        <taxon>Blattodea</taxon>
        <taxon>Blattoidea</taxon>
        <taxon>Termitoidae</taxon>
        <taxon>Kalotermitidae</taxon>
        <taxon>Cryptotermitinae</taxon>
        <taxon>Cryptotermes</taxon>
    </lineage>
</organism>
<reference evidence="13 14" key="1">
    <citation type="submission" date="2017-12" db="EMBL/GenBank/DDBJ databases">
        <title>Hemimetabolous genomes reveal molecular basis of termite eusociality.</title>
        <authorList>
            <person name="Harrison M.C."/>
            <person name="Jongepier E."/>
            <person name="Robertson H.M."/>
            <person name="Arning N."/>
            <person name="Bitard-Feildel T."/>
            <person name="Chao H."/>
            <person name="Childers C.P."/>
            <person name="Dinh H."/>
            <person name="Doddapaneni H."/>
            <person name="Dugan S."/>
            <person name="Gowin J."/>
            <person name="Greiner C."/>
            <person name="Han Y."/>
            <person name="Hu H."/>
            <person name="Hughes D.S.T."/>
            <person name="Huylmans A.-K."/>
            <person name="Kemena C."/>
            <person name="Kremer L.P.M."/>
            <person name="Lee S.L."/>
            <person name="Lopez-Ezquerra A."/>
            <person name="Mallet L."/>
            <person name="Monroy-Kuhn J.M."/>
            <person name="Moser A."/>
            <person name="Murali S.C."/>
            <person name="Muzny D.M."/>
            <person name="Otani S."/>
            <person name="Piulachs M.-D."/>
            <person name="Poelchau M."/>
            <person name="Qu J."/>
            <person name="Schaub F."/>
            <person name="Wada-Katsumata A."/>
            <person name="Worley K.C."/>
            <person name="Xie Q."/>
            <person name="Ylla G."/>
            <person name="Poulsen M."/>
            <person name="Gibbs R.A."/>
            <person name="Schal C."/>
            <person name="Richards S."/>
            <person name="Belles X."/>
            <person name="Korb J."/>
            <person name="Bornberg-Bauer E."/>
        </authorList>
    </citation>
    <scope>NUCLEOTIDE SEQUENCE [LARGE SCALE GENOMIC DNA]</scope>
    <source>
        <tissue evidence="13">Whole body</tissue>
    </source>
</reference>
<feature type="compositionally biased region" description="Basic and acidic residues" evidence="10">
    <location>
        <begin position="183"/>
        <end position="194"/>
    </location>
</feature>
<dbReference type="InterPro" id="IPR001841">
    <property type="entry name" value="Znf_RING"/>
</dbReference>
<evidence type="ECO:0000313" key="13">
    <source>
        <dbReference type="EMBL" id="PNF20092.1"/>
    </source>
</evidence>
<dbReference type="SUPFAM" id="SSF57850">
    <property type="entry name" value="RING/U-box"/>
    <property type="match status" value="3"/>
</dbReference>
<proteinExistence type="inferred from homology"/>
<feature type="compositionally biased region" description="Low complexity" evidence="10">
    <location>
        <begin position="871"/>
        <end position="887"/>
    </location>
</feature>
<keyword evidence="2" id="KW-0808">Transferase</keyword>
<keyword evidence="14" id="KW-1185">Reference proteome</keyword>
<dbReference type="PANTHER" id="PTHR16004:SF2">
    <property type="entry name" value="E3 UBIQUITIN-PROTEIN LIGASE LUBEL"/>
    <property type="match status" value="1"/>
</dbReference>
<feature type="region of interest" description="Disordered" evidence="10">
    <location>
        <begin position="125"/>
        <end position="242"/>
    </location>
</feature>
<keyword evidence="4" id="KW-0677">Repeat</keyword>
<feature type="compositionally biased region" description="Basic and acidic residues" evidence="10">
    <location>
        <begin position="1"/>
        <end position="11"/>
    </location>
</feature>
<gene>
    <name evidence="13" type="ORF">B7P43_G05255</name>
</gene>
<dbReference type="InterPro" id="IPR001876">
    <property type="entry name" value="Znf_RanBP2"/>
</dbReference>
<dbReference type="Pfam" id="PF01485">
    <property type="entry name" value="IBR"/>
    <property type="match status" value="1"/>
</dbReference>
<feature type="region of interest" description="Disordered" evidence="10">
    <location>
        <begin position="364"/>
        <end position="391"/>
    </location>
</feature>
<feature type="region of interest" description="Disordered" evidence="10">
    <location>
        <begin position="806"/>
        <end position="897"/>
    </location>
</feature>
<keyword evidence="5 8" id="KW-0863">Zinc-finger</keyword>
<dbReference type="InterPro" id="IPR032065">
    <property type="entry name" value="RNF31-UBA"/>
</dbReference>
<feature type="region of interest" description="Disordered" evidence="10">
    <location>
        <begin position="1546"/>
        <end position="1569"/>
    </location>
</feature>
<evidence type="ECO:0000256" key="9">
    <source>
        <dbReference type="SAM" id="Coils"/>
    </source>
</evidence>
<feature type="compositionally biased region" description="Polar residues" evidence="10">
    <location>
        <begin position="164"/>
        <end position="178"/>
    </location>
</feature>
<protein>
    <submittedName>
        <fullName evidence="13">Uncharacterized protein</fullName>
    </submittedName>
</protein>
<feature type="compositionally biased region" description="Polar residues" evidence="10">
    <location>
        <begin position="506"/>
        <end position="527"/>
    </location>
</feature>
<evidence type="ECO:0000256" key="1">
    <source>
        <dbReference type="ARBA" id="ARBA00008278"/>
    </source>
</evidence>
<dbReference type="PROSITE" id="PS50089">
    <property type="entry name" value="ZF_RING_2"/>
    <property type="match status" value="1"/>
</dbReference>
<dbReference type="InterPro" id="IPR047540">
    <property type="entry name" value="BRcat_RBR_RNF31-like"/>
</dbReference>
<keyword evidence="6" id="KW-0833">Ubl conjugation pathway</keyword>
<feature type="compositionally biased region" description="Polar residues" evidence="10">
    <location>
        <begin position="1844"/>
        <end position="1857"/>
    </location>
</feature>
<evidence type="ECO:0000256" key="5">
    <source>
        <dbReference type="ARBA" id="ARBA00022771"/>
    </source>
</evidence>
<feature type="compositionally biased region" description="Low complexity" evidence="10">
    <location>
        <begin position="956"/>
        <end position="971"/>
    </location>
</feature>
<dbReference type="Gene3D" id="3.30.40.10">
    <property type="entry name" value="Zinc/RING finger domain, C3HC4 (zinc finger)"/>
    <property type="match status" value="1"/>
</dbReference>
<feature type="region of interest" description="Disordered" evidence="10">
    <location>
        <begin position="1826"/>
        <end position="1857"/>
    </location>
</feature>
<dbReference type="CDD" id="cd19815">
    <property type="entry name" value="Bbox1_HOIP"/>
    <property type="match status" value="1"/>
</dbReference>
<dbReference type="GO" id="GO:0070530">
    <property type="term" value="F:K63-linked polyubiquitin modification-dependent protein binding"/>
    <property type="evidence" value="ECO:0007669"/>
    <property type="project" value="TreeGrafter"/>
</dbReference>
<dbReference type="OrthoDB" id="9978677at2759"/>
<dbReference type="GO" id="GO:1990450">
    <property type="term" value="F:linear polyubiquitin binding"/>
    <property type="evidence" value="ECO:0007669"/>
    <property type="project" value="TreeGrafter"/>
</dbReference>
<feature type="compositionally biased region" description="Basic and acidic residues" evidence="10">
    <location>
        <begin position="281"/>
        <end position="291"/>
    </location>
</feature>
<dbReference type="Pfam" id="PF22191">
    <property type="entry name" value="IBR_1"/>
    <property type="match status" value="1"/>
</dbReference>
<evidence type="ECO:0000256" key="4">
    <source>
        <dbReference type="ARBA" id="ARBA00022737"/>
    </source>
</evidence>
<dbReference type="InterPro" id="IPR041031">
    <property type="entry name" value="RNF31_C"/>
</dbReference>
<dbReference type="STRING" id="105785.A0A2J7PUS5"/>
<evidence type="ECO:0000259" key="11">
    <source>
        <dbReference type="PROSITE" id="PS50089"/>
    </source>
</evidence>
<feature type="compositionally biased region" description="Basic and acidic residues" evidence="10">
    <location>
        <begin position="764"/>
        <end position="774"/>
    </location>
</feature>
<comment type="similarity">
    <text evidence="1">Belongs to the RBR family.</text>
</comment>
<feature type="coiled-coil region" evidence="9">
    <location>
        <begin position="1734"/>
        <end position="1761"/>
    </location>
</feature>
<name>A0A2J7PUS5_9NEOP</name>
<dbReference type="InterPro" id="IPR044066">
    <property type="entry name" value="TRIAD_supradom"/>
</dbReference>
<evidence type="ECO:0000256" key="10">
    <source>
        <dbReference type="SAM" id="MobiDB-lite"/>
    </source>
</evidence>
<keyword evidence="9" id="KW-0175">Coiled coil</keyword>
<feature type="compositionally biased region" description="Polar residues" evidence="10">
    <location>
        <begin position="592"/>
        <end position="606"/>
    </location>
</feature>
<evidence type="ECO:0000256" key="3">
    <source>
        <dbReference type="ARBA" id="ARBA00022723"/>
    </source>
</evidence>
<dbReference type="EMBL" id="NEVH01021193">
    <property type="protein sequence ID" value="PNF20092.1"/>
    <property type="molecule type" value="Genomic_DNA"/>
</dbReference>
<feature type="region of interest" description="Disordered" evidence="10">
    <location>
        <begin position="1118"/>
        <end position="1153"/>
    </location>
</feature>
<dbReference type="GO" id="GO:0008270">
    <property type="term" value="F:zinc ion binding"/>
    <property type="evidence" value="ECO:0007669"/>
    <property type="project" value="UniProtKB-KW"/>
</dbReference>